<feature type="domain" description="Peptidase A1" evidence="7">
    <location>
        <begin position="443"/>
        <end position="763"/>
    </location>
</feature>
<evidence type="ECO:0000256" key="1">
    <source>
        <dbReference type="ARBA" id="ARBA00007447"/>
    </source>
</evidence>
<dbReference type="InterPro" id="IPR032799">
    <property type="entry name" value="TAXi_C"/>
</dbReference>
<dbReference type="Pfam" id="PF14543">
    <property type="entry name" value="TAXi_N"/>
    <property type="match status" value="4"/>
</dbReference>
<dbReference type="InterPro" id="IPR021109">
    <property type="entry name" value="Peptidase_aspartic_dom_sf"/>
</dbReference>
<accession>A0AAV0ID16</accession>
<dbReference type="GO" id="GO:0005576">
    <property type="term" value="C:extracellular region"/>
    <property type="evidence" value="ECO:0007669"/>
    <property type="project" value="TreeGrafter"/>
</dbReference>
<keyword evidence="9" id="KW-1185">Reference proteome</keyword>
<keyword evidence="6" id="KW-0732">Signal</keyword>
<keyword evidence="5" id="KW-0325">Glycoprotein</keyword>
<dbReference type="EMBL" id="CAMGYJ010000003">
    <property type="protein sequence ID" value="CAI0394554.1"/>
    <property type="molecule type" value="Genomic_DNA"/>
</dbReference>
<dbReference type="AlphaFoldDB" id="A0AAV0ID16"/>
<comment type="caution">
    <text evidence="8">The sequence shown here is derived from an EMBL/GenBank/DDBJ whole genome shotgun (WGS) entry which is preliminary data.</text>
</comment>
<dbReference type="GO" id="GO:0004190">
    <property type="term" value="F:aspartic-type endopeptidase activity"/>
    <property type="evidence" value="ECO:0007669"/>
    <property type="project" value="UniProtKB-KW"/>
</dbReference>
<feature type="domain" description="Peptidase A1" evidence="7">
    <location>
        <begin position="93"/>
        <end position="427"/>
    </location>
</feature>
<feature type="signal peptide" evidence="6">
    <location>
        <begin position="1"/>
        <end position="25"/>
    </location>
</feature>
<organism evidence="8 9">
    <name type="scientific">Linum tenue</name>
    <dbReference type="NCBI Taxonomy" id="586396"/>
    <lineage>
        <taxon>Eukaryota</taxon>
        <taxon>Viridiplantae</taxon>
        <taxon>Streptophyta</taxon>
        <taxon>Embryophyta</taxon>
        <taxon>Tracheophyta</taxon>
        <taxon>Spermatophyta</taxon>
        <taxon>Magnoliopsida</taxon>
        <taxon>eudicotyledons</taxon>
        <taxon>Gunneridae</taxon>
        <taxon>Pentapetalae</taxon>
        <taxon>rosids</taxon>
        <taxon>fabids</taxon>
        <taxon>Malpighiales</taxon>
        <taxon>Linaceae</taxon>
        <taxon>Linum</taxon>
    </lineage>
</organism>
<dbReference type="InterPro" id="IPR034161">
    <property type="entry name" value="Pepsin-like_plant"/>
</dbReference>
<feature type="chain" id="PRO_5043448978" description="Peptidase A1 domain-containing protein" evidence="6">
    <location>
        <begin position="26"/>
        <end position="1176"/>
    </location>
</feature>
<evidence type="ECO:0000256" key="4">
    <source>
        <dbReference type="ARBA" id="ARBA00022801"/>
    </source>
</evidence>
<proteinExistence type="inferred from homology"/>
<dbReference type="GO" id="GO:0006508">
    <property type="term" value="P:proteolysis"/>
    <property type="evidence" value="ECO:0007669"/>
    <property type="project" value="UniProtKB-KW"/>
</dbReference>
<protein>
    <recommendedName>
        <fullName evidence="7">Peptidase A1 domain-containing protein</fullName>
    </recommendedName>
</protein>
<dbReference type="SUPFAM" id="SSF50630">
    <property type="entry name" value="Acid proteases"/>
    <property type="match status" value="3"/>
</dbReference>
<dbReference type="CDD" id="cd05476">
    <property type="entry name" value="pepsin_A_like_plant"/>
    <property type="match status" value="3"/>
</dbReference>
<dbReference type="Gene3D" id="2.40.70.10">
    <property type="entry name" value="Acid Proteases"/>
    <property type="match status" value="7"/>
</dbReference>
<name>A0AAV0ID16_9ROSI</name>
<dbReference type="PANTHER" id="PTHR47967">
    <property type="entry name" value="OS07G0603500 PROTEIN-RELATED"/>
    <property type="match status" value="1"/>
</dbReference>
<dbReference type="Pfam" id="PF14541">
    <property type="entry name" value="TAXi_C"/>
    <property type="match status" value="3"/>
</dbReference>
<keyword evidence="2" id="KW-0645">Protease</keyword>
<keyword evidence="4" id="KW-0378">Hydrolase</keyword>
<reference evidence="8" key="1">
    <citation type="submission" date="2022-08" db="EMBL/GenBank/DDBJ databases">
        <authorList>
            <person name="Gutierrez-Valencia J."/>
        </authorList>
    </citation>
    <scope>NUCLEOTIDE SEQUENCE</scope>
</reference>
<comment type="similarity">
    <text evidence="1">Belongs to the peptidase A1 family.</text>
</comment>
<evidence type="ECO:0000313" key="9">
    <source>
        <dbReference type="Proteomes" id="UP001154282"/>
    </source>
</evidence>
<evidence type="ECO:0000256" key="6">
    <source>
        <dbReference type="SAM" id="SignalP"/>
    </source>
</evidence>
<evidence type="ECO:0000256" key="5">
    <source>
        <dbReference type="ARBA" id="ARBA00023180"/>
    </source>
</evidence>
<evidence type="ECO:0000313" key="8">
    <source>
        <dbReference type="EMBL" id="CAI0394554.1"/>
    </source>
</evidence>
<feature type="domain" description="Peptidase A1" evidence="7">
    <location>
        <begin position="859"/>
        <end position="1166"/>
    </location>
</feature>
<evidence type="ECO:0000256" key="3">
    <source>
        <dbReference type="ARBA" id="ARBA00022750"/>
    </source>
</evidence>
<keyword evidence="3" id="KW-0064">Aspartyl protease</keyword>
<dbReference type="InterPro" id="IPR051708">
    <property type="entry name" value="Plant_Aspart_Prot_A1"/>
</dbReference>
<dbReference type="InterPro" id="IPR032861">
    <property type="entry name" value="TAXi_N"/>
</dbReference>
<dbReference type="InterPro" id="IPR033121">
    <property type="entry name" value="PEPTIDASE_A1"/>
</dbReference>
<gene>
    <name evidence="8" type="ORF">LITE_LOCUS8362</name>
</gene>
<dbReference type="Proteomes" id="UP001154282">
    <property type="component" value="Unassembled WGS sequence"/>
</dbReference>
<dbReference type="PANTHER" id="PTHR47967:SF14">
    <property type="entry name" value="EUKARYOTIC ASPARTYL PROTEASE FAMILY PROTEIN"/>
    <property type="match status" value="1"/>
</dbReference>
<sequence length="1176" mass="127788">MAPRTTSPLIITLFLFFSISSPSHCFKITTKLIHRDSYFSPLYNATATTADRAGRILEGTLARYGHLISSYDDEPLSVDIEASGTWGIKYNIFYVNFSIGDPPVPQLALMDTGSDLLWVKCPPCSPCSTSSGATYFYSFNSKTYSPLPFKLQKGWWPWSQKHCMYTIDYRGGHSSEGVYATEQLTFQTSNNGFVTTIPKVLFGCSTKLTGPEGLDPHVNGVLGLIAGADTPTIPYGHFSLATRLGTSFSYCVDSLSDRYYPHNHLSFGDAVDLIGEMTPLYLQDDGRYSVHLSGISLGGKTLDIDIDVGTVEKDAGGFPTLGIRFIGGVELVLDRFGMFLQVKDDVFCLAVVRSKGVTIIGMMAQQGYNVGYDLGARSLIHRDSRLSPLYNASLTAADRAGRIVESSLARRAYLSAVDDDEPEDGIVGGIEARLVWGTKYNIFYIRFSIGQPPVKQLALLDTGSDLLWLKCPPCSPCPVDSGATFFYSFESKTYSPRPCTTACKKCTDYLGGQTSEGVYATDQLVFGTTDGRCTVVPKVLFGCCSKLTGPNVLDGQVNGVLGLAGGSYSSLPRGEESIVTRLGSKFSYCVGSLADVTYPHNRLSFGDAVDLVGDWTPLYLDHGNYYVQMFGISLGGKMSIRKKIAMDSGTELLHLYTEAFDVVKAEVQKLASSVLTEVPPVSPLELCYKGTVDKDATGFPALGLHFVGEAELITDKFGMFVQMDVDTFCLAALRSESLSIVGIMVQQGYNVGFDLRAMKVPSLNLLLTFVLFFIIFSSSITLITSSNDRPTITTRLIHRDSVFSPLYNASETVSSLAQRATESSLARHEFLSSSSSDDDRLQPEGVQAGLVLATHHNVFYVEFSIGEPPVRQFALMDTGSSLTWVKCLPCRPCLPNSGVTFFDPTKSKTYSPRPCVLATEQLTFMSPAGHGATVALPNVQFGCCSTLTGTEHQDQNFNGLLALGAGPYSLVDGLGSKFSYCVGSVSDRSYAYNRLSIGANAYLTGDATAVAVKEGIYYVFIEGITLGGQVLNIKQEAITTMSYKQGVVLDTGAELSFLYTEVFDVLKAEVVKLANPILQQVPAPSPYELCYRGAVDREARGFPAMALQFARGAEVTVDNFGLFKQVTGDVFCFAVLRTGTISIVGMMAQQGYNVGYDLRAREVYLQSMDCQILPDS</sequence>
<evidence type="ECO:0000256" key="2">
    <source>
        <dbReference type="ARBA" id="ARBA00022670"/>
    </source>
</evidence>
<evidence type="ECO:0000259" key="7">
    <source>
        <dbReference type="PROSITE" id="PS51767"/>
    </source>
</evidence>
<dbReference type="PROSITE" id="PS51767">
    <property type="entry name" value="PEPTIDASE_A1"/>
    <property type="match status" value="3"/>
</dbReference>